<feature type="transmembrane region" description="Helical" evidence="9">
    <location>
        <begin position="163"/>
        <end position="180"/>
    </location>
</feature>
<keyword evidence="3" id="KW-0540">Nuclease</keyword>
<reference evidence="12" key="1">
    <citation type="submission" date="2020-05" db="EMBL/GenBank/DDBJ databases">
        <title>Evolutionary and genomic comparisons of hybrid uninucleate and nonhybrid Rhizoctonia fungi.</title>
        <authorList>
            <person name="Li C."/>
            <person name="Chen X."/>
        </authorList>
    </citation>
    <scope>NUCLEOTIDE SEQUENCE</scope>
    <source>
        <strain evidence="12">AG-1 IA</strain>
    </source>
</reference>
<evidence type="ECO:0000256" key="2">
    <source>
        <dbReference type="ARBA" id="ARBA00022695"/>
    </source>
</evidence>
<dbReference type="KEGG" id="rsx:RhiXN_11860"/>
<feature type="compositionally biased region" description="Acidic residues" evidence="8">
    <location>
        <begin position="1059"/>
        <end position="1069"/>
    </location>
</feature>
<feature type="region of interest" description="Disordered" evidence="8">
    <location>
        <begin position="1113"/>
        <end position="1145"/>
    </location>
</feature>
<dbReference type="InterPro" id="IPR000477">
    <property type="entry name" value="RT_dom"/>
</dbReference>
<dbReference type="Gene3D" id="3.30.420.10">
    <property type="entry name" value="Ribonuclease H-like superfamily/Ribonuclease H"/>
    <property type="match status" value="1"/>
</dbReference>
<feature type="compositionally biased region" description="Basic and acidic residues" evidence="8">
    <location>
        <begin position="219"/>
        <end position="229"/>
    </location>
</feature>
<dbReference type="Pfam" id="PF17921">
    <property type="entry name" value="Integrase_H2C2"/>
    <property type="match status" value="1"/>
</dbReference>
<dbReference type="CDD" id="cd09274">
    <property type="entry name" value="RNase_HI_RT_Ty3"/>
    <property type="match status" value="1"/>
</dbReference>
<feature type="compositionally biased region" description="Basic and acidic residues" evidence="8">
    <location>
        <begin position="2210"/>
        <end position="2222"/>
    </location>
</feature>
<feature type="domain" description="Integrase catalytic" evidence="11">
    <location>
        <begin position="1875"/>
        <end position="2047"/>
    </location>
</feature>
<feature type="region of interest" description="Disordered" evidence="8">
    <location>
        <begin position="1056"/>
        <end position="1079"/>
    </location>
</feature>
<evidence type="ECO:0000256" key="9">
    <source>
        <dbReference type="SAM" id="Phobius"/>
    </source>
</evidence>
<organism evidence="12 13">
    <name type="scientific">Rhizoctonia solani</name>
    <dbReference type="NCBI Taxonomy" id="456999"/>
    <lineage>
        <taxon>Eukaryota</taxon>
        <taxon>Fungi</taxon>
        <taxon>Dikarya</taxon>
        <taxon>Basidiomycota</taxon>
        <taxon>Agaricomycotina</taxon>
        <taxon>Agaricomycetes</taxon>
        <taxon>Cantharellales</taxon>
        <taxon>Ceratobasidiaceae</taxon>
        <taxon>Rhizoctonia</taxon>
    </lineage>
</organism>
<dbReference type="InterPro" id="IPR041588">
    <property type="entry name" value="Integrase_H2C2"/>
</dbReference>
<dbReference type="GO" id="GO:0003723">
    <property type="term" value="F:RNA binding"/>
    <property type="evidence" value="ECO:0007669"/>
    <property type="project" value="UniProtKB-KW"/>
</dbReference>
<gene>
    <name evidence="12" type="ORF">RhiXN_11860</name>
</gene>
<dbReference type="InterPro" id="IPR050951">
    <property type="entry name" value="Retrovirus_Pol_polyprotein"/>
</dbReference>
<feature type="region of interest" description="Disordered" evidence="8">
    <location>
        <begin position="2190"/>
        <end position="2239"/>
    </location>
</feature>
<feature type="transmembrane region" description="Helical" evidence="9">
    <location>
        <begin position="63"/>
        <end position="81"/>
    </location>
</feature>
<evidence type="ECO:0000259" key="10">
    <source>
        <dbReference type="PROSITE" id="PS50878"/>
    </source>
</evidence>
<evidence type="ECO:0000256" key="1">
    <source>
        <dbReference type="ARBA" id="ARBA00022679"/>
    </source>
</evidence>
<dbReference type="Pfam" id="PF00078">
    <property type="entry name" value="RVT_1"/>
    <property type="match status" value="1"/>
</dbReference>
<dbReference type="Gene3D" id="3.10.10.10">
    <property type="entry name" value="HIV Type 1 Reverse Transcriptase, subunit A, domain 1"/>
    <property type="match status" value="1"/>
</dbReference>
<keyword evidence="9" id="KW-1133">Transmembrane helix</keyword>
<dbReference type="GeneID" id="67034138"/>
<keyword evidence="1" id="KW-0808">Transferase</keyword>
<dbReference type="GO" id="GO:0005634">
    <property type="term" value="C:nucleus"/>
    <property type="evidence" value="ECO:0007669"/>
    <property type="project" value="UniProtKB-ARBA"/>
</dbReference>
<feature type="region of interest" description="Disordered" evidence="8">
    <location>
        <begin position="778"/>
        <end position="801"/>
    </location>
</feature>
<keyword evidence="2" id="KW-0548">Nucleotidyltransferase</keyword>
<dbReference type="InterPro" id="IPR043128">
    <property type="entry name" value="Rev_trsase/Diguanyl_cyclase"/>
</dbReference>
<dbReference type="GO" id="GO:0015074">
    <property type="term" value="P:DNA integration"/>
    <property type="evidence" value="ECO:0007669"/>
    <property type="project" value="InterPro"/>
</dbReference>
<name>A0A8H8T2C2_9AGAM</name>
<feature type="transmembrane region" description="Helical" evidence="9">
    <location>
        <begin position="20"/>
        <end position="43"/>
    </location>
</feature>
<proteinExistence type="predicted"/>
<feature type="transmembrane region" description="Helical" evidence="9">
    <location>
        <begin position="187"/>
        <end position="205"/>
    </location>
</feature>
<feature type="compositionally biased region" description="Low complexity" evidence="8">
    <location>
        <begin position="661"/>
        <end position="672"/>
    </location>
</feature>
<keyword evidence="9" id="KW-0472">Membrane</keyword>
<dbReference type="GO" id="GO:0016787">
    <property type="term" value="F:hydrolase activity"/>
    <property type="evidence" value="ECO:0007669"/>
    <property type="project" value="UniProtKB-KW"/>
</dbReference>
<accession>A0A8H8T2C2</accession>
<dbReference type="GO" id="GO:0004519">
    <property type="term" value="F:endonuclease activity"/>
    <property type="evidence" value="ECO:0007669"/>
    <property type="project" value="UniProtKB-KW"/>
</dbReference>
<evidence type="ECO:0000313" key="13">
    <source>
        <dbReference type="Proteomes" id="UP000650533"/>
    </source>
</evidence>
<keyword evidence="4" id="KW-0255">Endonuclease</keyword>
<dbReference type="InterPro" id="IPR001584">
    <property type="entry name" value="Integrase_cat-core"/>
</dbReference>
<feature type="transmembrane region" description="Helical" evidence="9">
    <location>
        <begin position="124"/>
        <end position="143"/>
    </location>
</feature>
<feature type="transmembrane region" description="Helical" evidence="9">
    <location>
        <begin position="93"/>
        <end position="112"/>
    </location>
</feature>
<feature type="compositionally biased region" description="Polar residues" evidence="8">
    <location>
        <begin position="246"/>
        <end position="270"/>
    </location>
</feature>
<evidence type="ECO:0000256" key="6">
    <source>
        <dbReference type="ARBA" id="ARBA00022884"/>
    </source>
</evidence>
<evidence type="ECO:0000256" key="7">
    <source>
        <dbReference type="ARBA" id="ARBA00022918"/>
    </source>
</evidence>
<dbReference type="Pfam" id="PF17917">
    <property type="entry name" value="RT_RNaseH"/>
    <property type="match status" value="1"/>
</dbReference>
<evidence type="ECO:0000256" key="4">
    <source>
        <dbReference type="ARBA" id="ARBA00022759"/>
    </source>
</evidence>
<keyword evidence="6" id="KW-0694">RNA-binding</keyword>
<dbReference type="InterPro" id="IPR036397">
    <property type="entry name" value="RNaseH_sf"/>
</dbReference>
<feature type="region of interest" description="Disordered" evidence="8">
    <location>
        <begin position="650"/>
        <end position="681"/>
    </location>
</feature>
<dbReference type="CDD" id="cd01647">
    <property type="entry name" value="RT_LTR"/>
    <property type="match status" value="1"/>
</dbReference>
<dbReference type="InterPro" id="IPR041373">
    <property type="entry name" value="RT_RNaseH"/>
</dbReference>
<dbReference type="SUPFAM" id="SSF53098">
    <property type="entry name" value="Ribonuclease H-like"/>
    <property type="match status" value="1"/>
</dbReference>
<dbReference type="InterPro" id="IPR012337">
    <property type="entry name" value="RNaseH-like_sf"/>
</dbReference>
<keyword evidence="9" id="KW-0812">Transmembrane</keyword>
<dbReference type="Proteomes" id="UP000650533">
    <property type="component" value="Chromosome 15"/>
</dbReference>
<feature type="compositionally biased region" description="Low complexity" evidence="8">
    <location>
        <begin position="337"/>
        <end position="355"/>
    </location>
</feature>
<feature type="region of interest" description="Disordered" evidence="8">
    <location>
        <begin position="215"/>
        <end position="385"/>
    </location>
</feature>
<dbReference type="EMBL" id="CP059672">
    <property type="protein sequence ID" value="QRW26199.1"/>
    <property type="molecule type" value="Genomic_DNA"/>
</dbReference>
<dbReference type="SUPFAM" id="SSF56672">
    <property type="entry name" value="DNA/RNA polymerases"/>
    <property type="match status" value="1"/>
</dbReference>
<evidence type="ECO:0000256" key="5">
    <source>
        <dbReference type="ARBA" id="ARBA00022801"/>
    </source>
</evidence>
<dbReference type="InterPro" id="IPR043502">
    <property type="entry name" value="DNA/RNA_pol_sf"/>
</dbReference>
<evidence type="ECO:0000256" key="3">
    <source>
        <dbReference type="ARBA" id="ARBA00022722"/>
    </source>
</evidence>
<dbReference type="PANTHER" id="PTHR37984">
    <property type="entry name" value="PROTEIN CBG26694"/>
    <property type="match status" value="1"/>
</dbReference>
<dbReference type="PROSITE" id="PS50878">
    <property type="entry name" value="RT_POL"/>
    <property type="match status" value="1"/>
</dbReference>
<feature type="domain" description="Reverse transcriptase" evidence="10">
    <location>
        <begin position="1233"/>
        <end position="1457"/>
    </location>
</feature>
<dbReference type="GO" id="GO:0003964">
    <property type="term" value="F:RNA-directed DNA polymerase activity"/>
    <property type="evidence" value="ECO:0007669"/>
    <property type="project" value="UniProtKB-KW"/>
</dbReference>
<dbReference type="PROSITE" id="PS50994">
    <property type="entry name" value="INTEGRASE"/>
    <property type="match status" value="1"/>
</dbReference>
<sequence length="2239" mass="248978">MPPRFCGLTSAALTTDPASGYLAMLPLATTVLSAHSFTTVLRFHNPVSEAQYIKETFYTHKTLAFWASCFSILNWVLATLLLSHQSYILGNKIFVYGVAPVLTVPLPMFIIFDWPQTCPWIYQIWLAAAVWSWAWYNIMFMYLCGNYSQQTGYIPCLDRDFLVLFYYVTGLPVIAIFALGQNRTVQTFMVILFVCTAAALVSIFYTPERRAFATTASHKKPEPRPRDSKGQFLAKPRPNQDDTLESTRINTSTIPSSFSQSLENSPNTESVPFPKSPSLVSENIPLLPPSATGTLRGRKDRRNFSNPFNPSDLSRRLSQAAGGRDSPPHTHRPPVTPRRSLSSPQSPASQASSPSILGPASPSLGKAAASAMGDPTASRKPDPWPRLQALGQFVDEGLPSREAEYRSSFLLATQGCSDEDIARLWIANLKYKGKAWWWHQKLISTEDGEQAAQKWSTLVVEIDKRWKSPKPNFEAYLTRCYEEWRAHTMDLAAMTPELTNAATSGQNPLEEWAMRHKSLALDCDGESGRARVYNLTQHVLPPFIVDMLPKLSYGSNFDGLINDIAALNPRSVLNQYADSATLNALANLCLSEHPSTRLPARSRPTNSWLPTSNSMQTLAAIRTAPSRLVPAPHVQFSNPLVQPATTHVPATTTRALPQPPASTAARPSSTRAEPPQDPPQALLPSVVLQIARARQPNPPVPPRTPSRAEYEQQVQQWHATHGDQRPNIFCPFPLTPGSAPPTSKLCSICAKGDHNSLECKAAPEDRLPLQERLYRASVSQSLRQDEPRQTRPSPYTPSPLYRRRSLFSQPVELVEPIELVEHQEPYSYAYEYDSGNKEAKPSAPERLVGSGTTKSSANNFIYTARVPTALSPESIIYSWYPESELVVEIGSMEENQTREHPFKLCVKLISSDKTPSTELWGTIDGGAMLCVVNSVVWAQIEHSFGKLAPSNVVCRMANGNRVPSMGKGVGSIVHRECIWPIEFEVLDSGGSFEILLGKNWLRRAEAEQIFKSDAITLATEAGPNERLQSRREGQALADKGWMAEQALVDYERRKPMEQDIPDSPDESAEESWSRAKAEAEDARIQSVMFTEEEMSTPTSVQPLDNILDRATRARARQRGPTIDTQPATPPTAASPSERKTNPFSPGRVAEILRKVRIGPDLSTDQKNLAQDLVREFADVFALNLLEVCAVDFTELRLDIPTGATFPMRAGQKRMTEPQKQALYGMLDELELAGIIEQVTQDQVKAVSPISLVPKPGGVNLPTLEYLQRLANSECRRYGIPIQFPEAGFHEPEQLQEPTAPAKWRLVQNFASVNQVTRIRSFPMGDLAAKQRAVAGHSFISIMDLQAGFHAIPIAQESVPYTAFYVDGRGHYVYKRMPFGLTSAPTVFQEMIAMAFNDLLGKILEAWMDDLATAADTFEEGMQNLRTIFTRCRDRKISLSASKTVLFMTEAVFAGARVSKAGIRPDLAKVRAILEWPEPQTILEVMSFIGLTNAYQSKIRDYARIAQPLQDYTRGVRSADSPKAEYRQTLRETRVTLSDKAKKSFARLKTILTLDSVLRAPVYDGRPFIVTTDGSKYGFGAVLAQEWEEISANAVTRKVRYPVAFASKRTSRTEECYIPFLLEFAALKFAFDEFESMIFGQIIELETDCKALADLIGNRKLNSTHKRWREFILARDIRAVRHRPGITNTVCNALSRVYESRGDDEAGPGRLETVDPGWEAQKQLVNDLYHLASDNKSARLLDRFAGDPYFEEILTHLLFEVGSAPPNDPDEATARKRRAHRASGYLVDDGKIWLLGGKNGRAGIRVECIPELEGPELAASVHAAGGHFGRDMTVVLLQQRYHWPHLRQDATTAVTTCARCKNFGPRLLSALLKPITRACPFDLLAADYVLFPDGHGGFKNILLVADVYSRFLFAFPTQKPGTGRFTVDSLARILGMLMKPSSVMTDGGSHFDCEEVRQWADSCDTQLIKTPAYAPWTNGLIKGYAKLLLGRIKRLCAPDLGIDPDADHDPMSTPAAWPKHLDKAVAQLNNRILPSLGYSPRELLTGILSPEQKADIGAQIRDPTLEEVDVNMALTYAFRMDGYANALQHAARRKRQFDKKARPADFKAGDLVQKYDARLDETHSSLRKLAPRWSGPVQVVSKATNSYALEDLEGNAFSSAAHSRLLRPFIPSPGTPLDAYIRALRLARRSDPNATRPAMPIDSSRLPITPRPEDKLPLARNDKTQPTGSDDEANEPYDDD</sequence>
<protein>
    <submittedName>
        <fullName evidence="12">Retrovirus-related Pol polyprotein from transposon opus</fullName>
    </submittedName>
</protein>
<feature type="compositionally biased region" description="Acidic residues" evidence="8">
    <location>
        <begin position="2228"/>
        <end position="2239"/>
    </location>
</feature>
<dbReference type="Gene3D" id="1.10.340.70">
    <property type="match status" value="1"/>
</dbReference>
<evidence type="ECO:0000313" key="12">
    <source>
        <dbReference type="EMBL" id="QRW26199.1"/>
    </source>
</evidence>
<keyword evidence="5" id="KW-0378">Hydrolase</keyword>
<evidence type="ECO:0000259" key="11">
    <source>
        <dbReference type="PROSITE" id="PS50994"/>
    </source>
</evidence>
<dbReference type="RefSeq" id="XP_043186436.1">
    <property type="nucleotide sequence ID" value="XM_043331675.1"/>
</dbReference>
<dbReference type="PANTHER" id="PTHR37984:SF5">
    <property type="entry name" value="PROTEIN NYNRIN-LIKE"/>
    <property type="match status" value="1"/>
</dbReference>
<evidence type="ECO:0000256" key="8">
    <source>
        <dbReference type="SAM" id="MobiDB-lite"/>
    </source>
</evidence>
<dbReference type="Gene3D" id="3.30.70.270">
    <property type="match status" value="2"/>
</dbReference>
<keyword evidence="7" id="KW-0695">RNA-directed DNA polymerase</keyword>